<sequence>MMKSHNKALCGSKLPIQRSSVPATNKKQKQESVDTSKMLKNLSEELSELSQKQEGLKERIDYIEKRDQFGNKMELSSSQKKGVHNLGNCSQQPSKMSSKLQQEKIIIPNIRTQTNMASQARRKFLHSLQDFKAHLSEEDISWD</sequence>
<evidence type="ECO:0000313" key="3">
    <source>
        <dbReference type="Proteomes" id="UP000054359"/>
    </source>
</evidence>
<feature type="region of interest" description="Disordered" evidence="1">
    <location>
        <begin position="74"/>
        <end position="101"/>
    </location>
</feature>
<evidence type="ECO:0000313" key="2">
    <source>
        <dbReference type="EMBL" id="KFM82895.1"/>
    </source>
</evidence>
<name>A0A087UZV6_STEMI</name>
<keyword evidence="3" id="KW-1185">Reference proteome</keyword>
<feature type="non-terminal residue" evidence="2">
    <location>
        <position position="143"/>
    </location>
</feature>
<gene>
    <name evidence="2" type="ORF">X975_06336</name>
</gene>
<dbReference type="EMBL" id="KK122521">
    <property type="protein sequence ID" value="KFM82895.1"/>
    <property type="molecule type" value="Genomic_DNA"/>
</dbReference>
<feature type="region of interest" description="Disordered" evidence="1">
    <location>
        <begin position="1"/>
        <end position="35"/>
    </location>
</feature>
<feature type="compositionally biased region" description="Polar residues" evidence="1">
    <location>
        <begin position="87"/>
        <end position="100"/>
    </location>
</feature>
<dbReference type="OrthoDB" id="76453at2759"/>
<reference evidence="2 3" key="1">
    <citation type="submission" date="2013-11" db="EMBL/GenBank/DDBJ databases">
        <title>Genome sequencing of Stegodyphus mimosarum.</title>
        <authorList>
            <person name="Bechsgaard J."/>
        </authorList>
    </citation>
    <scope>NUCLEOTIDE SEQUENCE [LARGE SCALE GENOMIC DNA]</scope>
</reference>
<organism evidence="2 3">
    <name type="scientific">Stegodyphus mimosarum</name>
    <name type="common">African social velvet spider</name>
    <dbReference type="NCBI Taxonomy" id="407821"/>
    <lineage>
        <taxon>Eukaryota</taxon>
        <taxon>Metazoa</taxon>
        <taxon>Ecdysozoa</taxon>
        <taxon>Arthropoda</taxon>
        <taxon>Chelicerata</taxon>
        <taxon>Arachnida</taxon>
        <taxon>Araneae</taxon>
        <taxon>Araneomorphae</taxon>
        <taxon>Entelegynae</taxon>
        <taxon>Eresoidea</taxon>
        <taxon>Eresidae</taxon>
        <taxon>Stegodyphus</taxon>
    </lineage>
</organism>
<evidence type="ECO:0000256" key="1">
    <source>
        <dbReference type="SAM" id="MobiDB-lite"/>
    </source>
</evidence>
<proteinExistence type="predicted"/>
<accession>A0A087UZV6</accession>
<dbReference type="AlphaFoldDB" id="A0A087UZV6"/>
<dbReference type="Proteomes" id="UP000054359">
    <property type="component" value="Unassembled WGS sequence"/>
</dbReference>
<protein>
    <submittedName>
        <fullName evidence="2">Uncharacterized protein</fullName>
    </submittedName>
</protein>